<evidence type="ECO:0000256" key="2">
    <source>
        <dbReference type="ARBA" id="ARBA00006601"/>
    </source>
</evidence>
<dbReference type="Gene3D" id="3.40.50.720">
    <property type="entry name" value="NAD(P)-binding Rossmann-like Domain"/>
    <property type="match status" value="2"/>
</dbReference>
<keyword evidence="12" id="KW-1185">Reference proteome</keyword>
<organism evidence="11 12">
    <name type="scientific">Cohnella thailandensis</name>
    <dbReference type="NCBI Taxonomy" id="557557"/>
    <lineage>
        <taxon>Bacteria</taxon>
        <taxon>Bacillati</taxon>
        <taxon>Bacillota</taxon>
        <taxon>Bacilli</taxon>
        <taxon>Bacillales</taxon>
        <taxon>Paenibacillaceae</taxon>
        <taxon>Cohnella</taxon>
    </lineage>
</organism>
<evidence type="ECO:0000313" key="12">
    <source>
        <dbReference type="Proteomes" id="UP000535838"/>
    </source>
</evidence>
<dbReference type="PANTHER" id="PTHR43750:SF3">
    <property type="entry name" value="UDP-GLUCOSE 6-DEHYDROGENASE TUAD"/>
    <property type="match status" value="1"/>
</dbReference>
<dbReference type="InterPro" id="IPR008927">
    <property type="entry name" value="6-PGluconate_DH-like_C_sf"/>
</dbReference>
<comment type="catalytic activity">
    <reaction evidence="6 7">
        <text>UDP-alpha-D-glucose + 2 NAD(+) + H2O = UDP-alpha-D-glucuronate + 2 NADH + 3 H(+)</text>
        <dbReference type="Rhea" id="RHEA:23596"/>
        <dbReference type="ChEBI" id="CHEBI:15377"/>
        <dbReference type="ChEBI" id="CHEBI:15378"/>
        <dbReference type="ChEBI" id="CHEBI:57540"/>
        <dbReference type="ChEBI" id="CHEBI:57945"/>
        <dbReference type="ChEBI" id="CHEBI:58052"/>
        <dbReference type="ChEBI" id="CHEBI:58885"/>
        <dbReference type="EC" id="1.1.1.22"/>
    </reaction>
</comment>
<sequence>MKLAVVGMNVVGLTTGAGFAELGHYVECFDYDNLLIDQLDGGVVPFQEPGLEPLVIRNVKAGRLSFRSGQDLPFSDAEVIFLAFGTPSGDDGNLQLGQLWTAVDRLPDLQGSGKRIVVVKSAVPVGTGDRLENRLRRRLPEHCDISVASVPEFSREGTAVRDFFDPSFIVIGSNDEDTAERLRLLHSRFSAPILGMDRRSAELGKLAANGFLAVKMSYANEMAALAEQTGADYPAIERMLGLDPRIGSQYLGAGLGFGGPHLPKDARSLVRMAEGAGAPQTLLASALRANATLPLRMVRKLEAALSGPSRRRVALLGVAYKPGSEETREAPSIRLATELLRRHNGIQLTAYDPAAGEEARQALPNAVQLCGSAEEALLGADAAILVTEWPEFRKITPEQFKQWMKRPILLDGRNALDAVLLNSQGVVCIGVGRLPDSRAVPSELPTVWDSLSPSSNEPTG</sequence>
<evidence type="ECO:0000256" key="9">
    <source>
        <dbReference type="PIRSR" id="PIRSR500134-3"/>
    </source>
</evidence>
<dbReference type="Pfam" id="PF03720">
    <property type="entry name" value="UDPG_MGDP_dh_C"/>
    <property type="match status" value="1"/>
</dbReference>
<dbReference type="GO" id="GO:0051287">
    <property type="term" value="F:NAD binding"/>
    <property type="evidence" value="ECO:0007669"/>
    <property type="project" value="InterPro"/>
</dbReference>
<dbReference type="PIRSF" id="PIRSF500134">
    <property type="entry name" value="UDPglc_DH_bac"/>
    <property type="match status" value="1"/>
</dbReference>
<feature type="binding site" evidence="9">
    <location>
        <position position="328"/>
    </location>
    <ligand>
        <name>NAD(+)</name>
        <dbReference type="ChEBI" id="CHEBI:57540"/>
    </ligand>
</feature>
<dbReference type="Proteomes" id="UP000535838">
    <property type="component" value="Unassembled WGS sequence"/>
</dbReference>
<evidence type="ECO:0000259" key="10">
    <source>
        <dbReference type="SMART" id="SM00984"/>
    </source>
</evidence>
<dbReference type="EMBL" id="JACJVQ010000001">
    <property type="protein sequence ID" value="MBB6632509.1"/>
    <property type="molecule type" value="Genomic_DNA"/>
</dbReference>
<dbReference type="UniPathway" id="UPA00038">
    <property type="reaction ID" value="UER00491"/>
</dbReference>
<evidence type="ECO:0000256" key="7">
    <source>
        <dbReference type="PIRNR" id="PIRNR000124"/>
    </source>
</evidence>
<dbReference type="SUPFAM" id="SSF48179">
    <property type="entry name" value="6-phosphogluconate dehydrogenase C-terminal domain-like"/>
    <property type="match status" value="1"/>
</dbReference>
<dbReference type="GO" id="GO:0000271">
    <property type="term" value="P:polysaccharide biosynthetic process"/>
    <property type="evidence" value="ECO:0007669"/>
    <property type="project" value="InterPro"/>
</dbReference>
<dbReference type="InterPro" id="IPR001732">
    <property type="entry name" value="UDP-Glc/GDP-Man_DH_N"/>
</dbReference>
<dbReference type="InterPro" id="IPR014026">
    <property type="entry name" value="UDP-Glc/GDP-Man_DH_dimer"/>
</dbReference>
<evidence type="ECO:0000256" key="1">
    <source>
        <dbReference type="ARBA" id="ARBA00004701"/>
    </source>
</evidence>
<evidence type="ECO:0000256" key="8">
    <source>
        <dbReference type="PIRSR" id="PIRSR500134-2"/>
    </source>
</evidence>
<protein>
    <recommendedName>
        <fullName evidence="3 7">UDP-glucose 6-dehydrogenase</fullName>
        <ecNumber evidence="3 7">1.1.1.22</ecNumber>
    </recommendedName>
</protein>
<dbReference type="GO" id="GO:0003979">
    <property type="term" value="F:UDP-glucose 6-dehydrogenase activity"/>
    <property type="evidence" value="ECO:0007669"/>
    <property type="project" value="UniProtKB-EC"/>
</dbReference>
<dbReference type="EC" id="1.1.1.22" evidence="3 7"/>
<dbReference type="Gene3D" id="1.20.5.100">
    <property type="entry name" value="Cytochrome c1, transmembrane anchor, C-terminal"/>
    <property type="match status" value="1"/>
</dbReference>
<evidence type="ECO:0000256" key="6">
    <source>
        <dbReference type="ARBA" id="ARBA00047473"/>
    </source>
</evidence>
<dbReference type="InterPro" id="IPR017476">
    <property type="entry name" value="UDP-Glc/GDP-Man"/>
</dbReference>
<gene>
    <name evidence="11" type="ORF">H7B67_00030</name>
</gene>
<feature type="binding site" evidence="9">
    <location>
        <position position="264"/>
    </location>
    <ligand>
        <name>NAD(+)</name>
        <dbReference type="ChEBI" id="CHEBI:57540"/>
    </ligand>
</feature>
<dbReference type="AlphaFoldDB" id="A0A841SP05"/>
<dbReference type="SMART" id="SM00984">
    <property type="entry name" value="UDPG_MGDP_dh_C"/>
    <property type="match status" value="1"/>
</dbReference>
<feature type="domain" description="UDP-glucose/GDP-mannose dehydrogenase C-terminal" evidence="10">
    <location>
        <begin position="314"/>
        <end position="418"/>
    </location>
</feature>
<dbReference type="RefSeq" id="WP_185117755.1">
    <property type="nucleotide sequence ID" value="NZ_JACJVQ010000001.1"/>
</dbReference>
<dbReference type="InterPro" id="IPR036291">
    <property type="entry name" value="NAD(P)-bd_dom_sf"/>
</dbReference>
<dbReference type="SUPFAM" id="SSF52413">
    <property type="entry name" value="UDP-glucose/GDP-mannose dehydrogenase C-terminal domain"/>
    <property type="match status" value="1"/>
</dbReference>
<dbReference type="NCBIfam" id="TIGR03026">
    <property type="entry name" value="NDP-sugDHase"/>
    <property type="match status" value="1"/>
</dbReference>
<accession>A0A841SP05</accession>
<evidence type="ECO:0000256" key="4">
    <source>
        <dbReference type="ARBA" id="ARBA00023002"/>
    </source>
</evidence>
<keyword evidence="5 7" id="KW-0520">NAD</keyword>
<feature type="binding site" evidence="9">
    <location>
        <position position="156"/>
    </location>
    <ligand>
        <name>NAD(+)</name>
        <dbReference type="ChEBI" id="CHEBI:57540"/>
    </ligand>
</feature>
<proteinExistence type="inferred from homology"/>
<comment type="caution">
    <text evidence="11">The sequence shown here is derived from an EMBL/GenBank/DDBJ whole genome shotgun (WGS) entry which is preliminary data.</text>
</comment>
<dbReference type="PANTHER" id="PTHR43750">
    <property type="entry name" value="UDP-GLUCOSE 6-DEHYDROGENASE TUAD"/>
    <property type="match status" value="1"/>
</dbReference>
<feature type="binding site" evidence="8">
    <location>
        <position position="258"/>
    </location>
    <ligand>
        <name>substrate</name>
    </ligand>
</feature>
<dbReference type="InterPro" id="IPR014027">
    <property type="entry name" value="UDP-Glc/GDP-Man_DH_C"/>
</dbReference>
<dbReference type="GO" id="GO:0006065">
    <property type="term" value="P:UDP-glucuronate biosynthetic process"/>
    <property type="evidence" value="ECO:0007669"/>
    <property type="project" value="UniProtKB-UniPathway"/>
</dbReference>
<evidence type="ECO:0000256" key="5">
    <source>
        <dbReference type="ARBA" id="ARBA00023027"/>
    </source>
</evidence>
<dbReference type="Pfam" id="PF00984">
    <property type="entry name" value="UDPG_MGDP_dh"/>
    <property type="match status" value="1"/>
</dbReference>
<dbReference type="InterPro" id="IPR028357">
    <property type="entry name" value="UDPglc_DH_bac"/>
</dbReference>
<feature type="binding site" evidence="9">
    <location>
        <position position="86"/>
    </location>
    <ligand>
        <name>NAD(+)</name>
        <dbReference type="ChEBI" id="CHEBI:57540"/>
    </ligand>
</feature>
<feature type="binding site" evidence="8">
    <location>
        <position position="321"/>
    </location>
    <ligand>
        <name>substrate</name>
    </ligand>
</feature>
<evidence type="ECO:0000256" key="3">
    <source>
        <dbReference type="ARBA" id="ARBA00012954"/>
    </source>
</evidence>
<evidence type="ECO:0000313" key="11">
    <source>
        <dbReference type="EMBL" id="MBB6632509.1"/>
    </source>
</evidence>
<dbReference type="PIRSF" id="PIRSF000124">
    <property type="entry name" value="UDPglc_GDPman_dh"/>
    <property type="match status" value="1"/>
</dbReference>
<feature type="binding site" evidence="8">
    <location>
        <position position="205"/>
    </location>
    <ligand>
        <name>substrate</name>
    </ligand>
</feature>
<dbReference type="InterPro" id="IPR036220">
    <property type="entry name" value="UDP-Glc/GDP-Man_DH_C_sf"/>
</dbReference>
<dbReference type="Pfam" id="PF03721">
    <property type="entry name" value="UDPG_MGDP_dh_N"/>
    <property type="match status" value="1"/>
</dbReference>
<dbReference type="SUPFAM" id="SSF51735">
    <property type="entry name" value="NAD(P)-binding Rossmann-fold domains"/>
    <property type="match status" value="1"/>
</dbReference>
<feature type="binding site" evidence="8">
    <location>
        <begin position="250"/>
        <end position="254"/>
    </location>
    <ligand>
        <name>substrate</name>
    </ligand>
</feature>
<reference evidence="11 12" key="1">
    <citation type="submission" date="2020-08" db="EMBL/GenBank/DDBJ databases">
        <title>Cohnella phylogeny.</title>
        <authorList>
            <person name="Dunlap C."/>
        </authorList>
    </citation>
    <scope>NUCLEOTIDE SEQUENCE [LARGE SCALE GENOMIC DNA]</scope>
    <source>
        <strain evidence="11 12">DSM 25241</strain>
    </source>
</reference>
<feature type="binding site" evidence="8">
    <location>
        <begin position="153"/>
        <end position="156"/>
    </location>
    <ligand>
        <name>substrate</name>
    </ligand>
</feature>
<comment type="pathway">
    <text evidence="1">Nucleotide-sugar biosynthesis; UDP-alpha-D-glucuronate biosynthesis; UDP-alpha-D-glucuronate from UDP-alpha-D-glucose: step 1/1.</text>
</comment>
<name>A0A841SP05_9BACL</name>
<feature type="binding site" evidence="9">
    <location>
        <position position="30"/>
    </location>
    <ligand>
        <name>NAD(+)</name>
        <dbReference type="ChEBI" id="CHEBI:57540"/>
    </ligand>
</feature>
<comment type="similarity">
    <text evidence="2 7">Belongs to the UDP-glucose/GDP-mannose dehydrogenase family.</text>
</comment>
<keyword evidence="4 7" id="KW-0560">Oxidoreductase</keyword>